<keyword evidence="9 10" id="KW-0119">Carbohydrate metabolism</keyword>
<dbReference type="SFLD" id="SFLDS00003">
    <property type="entry name" value="Haloacid_Dehalogenase"/>
    <property type="match status" value="1"/>
</dbReference>
<feature type="binding site" evidence="10">
    <location>
        <position position="17"/>
    </location>
    <ligand>
        <name>Mg(2+)</name>
        <dbReference type="ChEBI" id="CHEBI:18420"/>
    </ligand>
</feature>
<dbReference type="InterPro" id="IPR050155">
    <property type="entry name" value="HAD-like_hydrolase_sf"/>
</dbReference>
<keyword evidence="8 10" id="KW-0460">Magnesium</keyword>
<dbReference type="NCBIfam" id="TIGR01549">
    <property type="entry name" value="HAD-SF-IA-v1"/>
    <property type="match status" value="1"/>
</dbReference>
<sequence>MTQISPDRFPFAIVGFDLDGTLLDTSGDLAAAVNHALSSAGRPTLTTDQVRPMIGGGSRHMLAQGMAATGGCSEEELDVLQRRLLDYYEANIAVETRPFPGCLDALDTLAGMGVRLAVVTNKLEGLARTLLDALHLSARFDTIIGGDTMGPGRGKPAPDPVLAMVERCGGGTAAFVGDSIYDVRSAQAAGLPVVACSFGFLQQPVETLGADAVIDGYDDLIPTLRTLGARP</sequence>
<feature type="binding site" evidence="10">
    <location>
        <position position="178"/>
    </location>
    <ligand>
        <name>Mg(2+)</name>
        <dbReference type="ChEBI" id="CHEBI:18420"/>
    </ligand>
</feature>
<evidence type="ECO:0000256" key="1">
    <source>
        <dbReference type="ARBA" id="ARBA00000830"/>
    </source>
</evidence>
<evidence type="ECO:0000256" key="2">
    <source>
        <dbReference type="ARBA" id="ARBA00001946"/>
    </source>
</evidence>
<dbReference type="SUPFAM" id="SSF56784">
    <property type="entry name" value="HAD-like"/>
    <property type="match status" value="1"/>
</dbReference>
<dbReference type="GO" id="GO:0005975">
    <property type="term" value="P:carbohydrate metabolic process"/>
    <property type="evidence" value="ECO:0007669"/>
    <property type="project" value="InterPro"/>
</dbReference>
<dbReference type="STRING" id="1166340.SAMN05192583_2595"/>
<name>A0A1H8FXM8_9SPHN</name>
<evidence type="ECO:0000256" key="4">
    <source>
        <dbReference type="ARBA" id="ARBA00006171"/>
    </source>
</evidence>
<evidence type="ECO:0000256" key="8">
    <source>
        <dbReference type="ARBA" id="ARBA00022842"/>
    </source>
</evidence>
<dbReference type="Pfam" id="PF13419">
    <property type="entry name" value="HAD_2"/>
    <property type="match status" value="1"/>
</dbReference>
<evidence type="ECO:0000256" key="9">
    <source>
        <dbReference type="ARBA" id="ARBA00023277"/>
    </source>
</evidence>
<protein>
    <recommendedName>
        <fullName evidence="5 10">Phosphoglycolate phosphatase</fullName>
        <shortName evidence="10">PGP</shortName>
        <shortName evidence="10">PGPase</shortName>
        <ecNumber evidence="5 10">3.1.3.18</ecNumber>
    </recommendedName>
</protein>
<gene>
    <name evidence="11" type="ORF">SAMN05192583_2595</name>
</gene>
<dbReference type="GO" id="GO:0008967">
    <property type="term" value="F:phosphoglycolate phosphatase activity"/>
    <property type="evidence" value="ECO:0007669"/>
    <property type="project" value="UniProtKB-UniRule"/>
</dbReference>
<dbReference type="GO" id="GO:0046295">
    <property type="term" value="P:glycolate biosynthetic process"/>
    <property type="evidence" value="ECO:0007669"/>
    <property type="project" value="UniProtKB-UniRule"/>
</dbReference>
<keyword evidence="12" id="KW-1185">Reference proteome</keyword>
<evidence type="ECO:0000256" key="6">
    <source>
        <dbReference type="ARBA" id="ARBA00022723"/>
    </source>
</evidence>
<dbReference type="PANTHER" id="PTHR43434:SF1">
    <property type="entry name" value="PHOSPHOGLYCOLATE PHOSPHATASE"/>
    <property type="match status" value="1"/>
</dbReference>
<dbReference type="RefSeq" id="WP_093666113.1">
    <property type="nucleotide sequence ID" value="NZ_FOCF01000006.1"/>
</dbReference>
<keyword evidence="6 10" id="KW-0479">Metal-binding</keyword>
<dbReference type="AlphaFoldDB" id="A0A1H8FXM8"/>
<dbReference type="InterPro" id="IPR041492">
    <property type="entry name" value="HAD_2"/>
</dbReference>
<accession>A0A1H8FXM8</accession>
<comment type="cofactor">
    <cofactor evidence="2 10">
        <name>Mg(2+)</name>
        <dbReference type="ChEBI" id="CHEBI:18420"/>
    </cofactor>
</comment>
<dbReference type="InterPro" id="IPR023198">
    <property type="entry name" value="PGP-like_dom2"/>
</dbReference>
<dbReference type="HAMAP" id="MF_00495">
    <property type="entry name" value="GPH_hydrolase_bact"/>
    <property type="match status" value="1"/>
</dbReference>
<dbReference type="UniPathway" id="UPA00865">
    <property type="reaction ID" value="UER00834"/>
</dbReference>
<comment type="pathway">
    <text evidence="3 10">Organic acid metabolism; glycolate biosynthesis; glycolate from 2-phosphoglycolate: step 1/1.</text>
</comment>
<comment type="catalytic activity">
    <reaction evidence="1 10">
        <text>2-phosphoglycolate + H2O = glycolate + phosphate</text>
        <dbReference type="Rhea" id="RHEA:14369"/>
        <dbReference type="ChEBI" id="CHEBI:15377"/>
        <dbReference type="ChEBI" id="CHEBI:29805"/>
        <dbReference type="ChEBI" id="CHEBI:43474"/>
        <dbReference type="ChEBI" id="CHEBI:58033"/>
        <dbReference type="EC" id="3.1.3.18"/>
    </reaction>
</comment>
<feature type="binding site" evidence="10">
    <location>
        <position position="19"/>
    </location>
    <ligand>
        <name>Mg(2+)</name>
        <dbReference type="ChEBI" id="CHEBI:18420"/>
    </ligand>
</feature>
<reference evidence="12" key="1">
    <citation type="submission" date="2016-10" db="EMBL/GenBank/DDBJ databases">
        <authorList>
            <person name="Varghese N."/>
            <person name="Submissions S."/>
        </authorList>
    </citation>
    <scope>NUCLEOTIDE SEQUENCE [LARGE SCALE GENOMIC DNA]</scope>
    <source>
        <strain evidence="12">S6-262</strain>
    </source>
</reference>
<dbReference type="InterPro" id="IPR006439">
    <property type="entry name" value="HAD-SF_hydro_IA"/>
</dbReference>
<dbReference type="InterPro" id="IPR036412">
    <property type="entry name" value="HAD-like_sf"/>
</dbReference>
<evidence type="ECO:0000256" key="7">
    <source>
        <dbReference type="ARBA" id="ARBA00022801"/>
    </source>
</evidence>
<dbReference type="PANTHER" id="PTHR43434">
    <property type="entry name" value="PHOSPHOGLYCOLATE PHOSPHATASE"/>
    <property type="match status" value="1"/>
</dbReference>
<proteinExistence type="inferred from homology"/>
<organism evidence="11 12">
    <name type="scientific">Sphingomonas gellani</name>
    <dbReference type="NCBI Taxonomy" id="1166340"/>
    <lineage>
        <taxon>Bacteria</taxon>
        <taxon>Pseudomonadati</taxon>
        <taxon>Pseudomonadota</taxon>
        <taxon>Alphaproteobacteria</taxon>
        <taxon>Sphingomonadales</taxon>
        <taxon>Sphingomonadaceae</taxon>
        <taxon>Sphingomonas</taxon>
    </lineage>
</organism>
<comment type="similarity">
    <text evidence="4 10">Belongs to the HAD-like hydrolase superfamily. CbbY/CbbZ/Gph/YieH family.</text>
</comment>
<evidence type="ECO:0000313" key="12">
    <source>
        <dbReference type="Proteomes" id="UP000199206"/>
    </source>
</evidence>
<dbReference type="Proteomes" id="UP000199206">
    <property type="component" value="Unassembled WGS sequence"/>
</dbReference>
<dbReference type="InterPro" id="IPR037512">
    <property type="entry name" value="PGPase_prok"/>
</dbReference>
<dbReference type="Gene3D" id="1.10.150.240">
    <property type="entry name" value="Putative phosphatase, domain 2"/>
    <property type="match status" value="1"/>
</dbReference>
<evidence type="ECO:0000256" key="5">
    <source>
        <dbReference type="ARBA" id="ARBA00013078"/>
    </source>
</evidence>
<dbReference type="GO" id="GO:0046872">
    <property type="term" value="F:metal ion binding"/>
    <property type="evidence" value="ECO:0007669"/>
    <property type="project" value="UniProtKB-KW"/>
</dbReference>
<dbReference type="Gene3D" id="3.40.50.1000">
    <property type="entry name" value="HAD superfamily/HAD-like"/>
    <property type="match status" value="1"/>
</dbReference>
<dbReference type="EC" id="3.1.3.18" evidence="5 10"/>
<dbReference type="EMBL" id="FOCF01000006">
    <property type="protein sequence ID" value="SEN35838.1"/>
    <property type="molecule type" value="Genomic_DNA"/>
</dbReference>
<comment type="function">
    <text evidence="10">Specifically catalyzes the dephosphorylation of 2-phosphoglycolate. Is involved in the dissimilation of the intracellular 2-phosphoglycolate formed during the DNA repair of 3'-phosphoglycolate ends, a major class of DNA lesions induced by oxidative stress.</text>
</comment>
<evidence type="ECO:0000256" key="10">
    <source>
        <dbReference type="HAMAP-Rule" id="MF_00495"/>
    </source>
</evidence>
<dbReference type="InterPro" id="IPR023214">
    <property type="entry name" value="HAD_sf"/>
</dbReference>
<evidence type="ECO:0000313" key="11">
    <source>
        <dbReference type="EMBL" id="SEN35838.1"/>
    </source>
</evidence>
<dbReference type="OrthoDB" id="9793014at2"/>
<dbReference type="SFLD" id="SFLDG01129">
    <property type="entry name" value="C1.5:_HAD__Beta-PGM__Phosphata"/>
    <property type="match status" value="1"/>
</dbReference>
<dbReference type="GO" id="GO:0006281">
    <property type="term" value="P:DNA repair"/>
    <property type="evidence" value="ECO:0007669"/>
    <property type="project" value="TreeGrafter"/>
</dbReference>
<evidence type="ECO:0000256" key="3">
    <source>
        <dbReference type="ARBA" id="ARBA00004818"/>
    </source>
</evidence>
<feature type="active site" description="Nucleophile" evidence="10">
    <location>
        <position position="17"/>
    </location>
</feature>
<keyword evidence="7 10" id="KW-0378">Hydrolase</keyword>
<dbReference type="GO" id="GO:0005829">
    <property type="term" value="C:cytosol"/>
    <property type="evidence" value="ECO:0007669"/>
    <property type="project" value="TreeGrafter"/>
</dbReference>